<dbReference type="RefSeq" id="WP_058483135.1">
    <property type="nucleotide sequence ID" value="NZ_CAAAII010000005.1"/>
</dbReference>
<name>A0A0W0Z5H6_LEGSP</name>
<proteinExistence type="inferred from homology"/>
<dbReference type="GO" id="GO:0006508">
    <property type="term" value="P:proteolysis"/>
    <property type="evidence" value="ECO:0007669"/>
    <property type="project" value="UniProtKB-KW"/>
</dbReference>
<feature type="domain" description="Peptidase M16 C-terminal" evidence="8">
    <location>
        <begin position="187"/>
        <end position="366"/>
    </location>
</feature>
<keyword evidence="5" id="KW-0482">Metalloprotease</keyword>
<dbReference type="InterPro" id="IPR050626">
    <property type="entry name" value="Peptidase_M16"/>
</dbReference>
<accession>A0A0W0Z5H6</accession>
<dbReference type="GO" id="GO:0008237">
    <property type="term" value="F:metallopeptidase activity"/>
    <property type="evidence" value="ECO:0007669"/>
    <property type="project" value="UniProtKB-KW"/>
</dbReference>
<keyword evidence="4" id="KW-0862">Zinc</keyword>
<dbReference type="InterPro" id="IPR007863">
    <property type="entry name" value="Peptidase_M16_C"/>
</dbReference>
<keyword evidence="6" id="KW-0732">Signal</keyword>
<dbReference type="Proteomes" id="UP000054877">
    <property type="component" value="Unassembled WGS sequence"/>
</dbReference>
<feature type="chain" id="PRO_5006918299" evidence="6">
    <location>
        <begin position="17"/>
        <end position="441"/>
    </location>
</feature>
<comment type="caution">
    <text evidence="9">The sequence shown here is derived from an EMBL/GenBank/DDBJ whole genome shotgun (WGS) entry which is preliminary data.</text>
</comment>
<dbReference type="PANTHER" id="PTHR43690">
    <property type="entry name" value="NARDILYSIN"/>
    <property type="match status" value="1"/>
</dbReference>
<sequence length="441" mass="49779">MRFALLLLCAAFTCQAANDVHKYTLDNGLKVVVKEDHRAPVAVSMIWYNIGSADEPGGITGVSHALEHMMFKGTPQYPAGTFSRTIANIGGQENAFTNYDYTAYFEKIAANQLPIAFELEADRMRNLLLDKDEFAREIKVIQEERRLRTDDNPQALTYERYLATAHLADPYHHPVIGWMSDLKNMHVDDLKSWYRSFYAPNNATLVVVGDVKPDKVYELANLYFGKLPRQPDYIRKPQQEPPSLGPKTVAINAPAKLPMLMFGFTVPGVKTADEDWEPYALELIAGILDAGESARFAKNLVRGNHVASGVDAFYDLYSRYQTQFIFFGIPSQNRSIEEMKAGILKEIKKLQTEPVSVKELNRVKTQIIAQKVFEKDSIFGQAMEIGLLETLGLGWKTAQIYTDKINGVTPEQIQKAAQRYFQPKLMTEAQLFPVLQPEGQQ</sequence>
<comment type="similarity">
    <text evidence="1">Belongs to the peptidase M16 family.</text>
</comment>
<keyword evidence="3" id="KW-0378">Hydrolase</keyword>
<dbReference type="InterPro" id="IPR011249">
    <property type="entry name" value="Metalloenz_LuxS/M16"/>
</dbReference>
<evidence type="ECO:0000256" key="1">
    <source>
        <dbReference type="ARBA" id="ARBA00007261"/>
    </source>
</evidence>
<dbReference type="OrthoDB" id="9811314at2"/>
<dbReference type="PATRIC" id="fig|452.5.peg.1329"/>
<feature type="signal peptide" evidence="6">
    <location>
        <begin position="1"/>
        <end position="16"/>
    </location>
</feature>
<evidence type="ECO:0000256" key="3">
    <source>
        <dbReference type="ARBA" id="ARBA00022801"/>
    </source>
</evidence>
<dbReference type="InterPro" id="IPR011765">
    <property type="entry name" value="Pept_M16_N"/>
</dbReference>
<dbReference type="Pfam" id="PF05193">
    <property type="entry name" value="Peptidase_M16_C"/>
    <property type="match status" value="1"/>
</dbReference>
<evidence type="ECO:0000313" key="10">
    <source>
        <dbReference type="Proteomes" id="UP000054877"/>
    </source>
</evidence>
<dbReference type="GO" id="GO:0046872">
    <property type="term" value="F:metal ion binding"/>
    <property type="evidence" value="ECO:0007669"/>
    <property type="project" value="InterPro"/>
</dbReference>
<dbReference type="EMBL" id="LNYX01000013">
    <property type="protein sequence ID" value="KTD64394.1"/>
    <property type="molecule type" value="Genomic_DNA"/>
</dbReference>
<gene>
    <name evidence="9" type="ORF">Lspi_1201</name>
</gene>
<evidence type="ECO:0000313" key="9">
    <source>
        <dbReference type="EMBL" id="KTD64394.1"/>
    </source>
</evidence>
<reference evidence="9 10" key="1">
    <citation type="submission" date="2015-11" db="EMBL/GenBank/DDBJ databases">
        <title>Genomic analysis of 38 Legionella species identifies large and diverse effector repertoires.</title>
        <authorList>
            <person name="Burstein D."/>
            <person name="Amaro F."/>
            <person name="Zusman T."/>
            <person name="Lifshitz Z."/>
            <person name="Cohen O."/>
            <person name="Gilbert J.A."/>
            <person name="Pupko T."/>
            <person name="Shuman H.A."/>
            <person name="Segal G."/>
        </authorList>
    </citation>
    <scope>NUCLEOTIDE SEQUENCE [LARGE SCALE GENOMIC DNA]</scope>
    <source>
        <strain evidence="9 10">Mt.St.Helens-9</strain>
    </source>
</reference>
<evidence type="ECO:0000256" key="4">
    <source>
        <dbReference type="ARBA" id="ARBA00022833"/>
    </source>
</evidence>
<evidence type="ECO:0000256" key="5">
    <source>
        <dbReference type="ARBA" id="ARBA00023049"/>
    </source>
</evidence>
<dbReference type="Gene3D" id="3.30.830.10">
    <property type="entry name" value="Metalloenzyme, LuxS/M16 peptidase-like"/>
    <property type="match status" value="2"/>
</dbReference>
<dbReference type="Pfam" id="PF00675">
    <property type="entry name" value="Peptidase_M16"/>
    <property type="match status" value="1"/>
</dbReference>
<dbReference type="PANTHER" id="PTHR43690:SF17">
    <property type="entry name" value="PROTEIN YHJJ"/>
    <property type="match status" value="1"/>
</dbReference>
<dbReference type="STRING" id="452.Lspi_1201"/>
<feature type="domain" description="Peptidase M16 N-terminal" evidence="7">
    <location>
        <begin position="30"/>
        <end position="169"/>
    </location>
</feature>
<dbReference type="AlphaFoldDB" id="A0A0W0Z5H6"/>
<keyword evidence="10" id="KW-1185">Reference proteome</keyword>
<dbReference type="SUPFAM" id="SSF63411">
    <property type="entry name" value="LuxS/MPP-like metallohydrolase"/>
    <property type="match status" value="2"/>
</dbReference>
<evidence type="ECO:0000256" key="2">
    <source>
        <dbReference type="ARBA" id="ARBA00022670"/>
    </source>
</evidence>
<evidence type="ECO:0000259" key="7">
    <source>
        <dbReference type="Pfam" id="PF00675"/>
    </source>
</evidence>
<evidence type="ECO:0000256" key="6">
    <source>
        <dbReference type="SAM" id="SignalP"/>
    </source>
</evidence>
<keyword evidence="2 9" id="KW-0645">Protease</keyword>
<protein>
    <submittedName>
        <fullName evidence="9">Zinc protease</fullName>
    </submittedName>
</protein>
<organism evidence="9 10">
    <name type="scientific">Legionella spiritensis</name>
    <dbReference type="NCBI Taxonomy" id="452"/>
    <lineage>
        <taxon>Bacteria</taxon>
        <taxon>Pseudomonadati</taxon>
        <taxon>Pseudomonadota</taxon>
        <taxon>Gammaproteobacteria</taxon>
        <taxon>Legionellales</taxon>
        <taxon>Legionellaceae</taxon>
        <taxon>Legionella</taxon>
    </lineage>
</organism>
<evidence type="ECO:0000259" key="8">
    <source>
        <dbReference type="Pfam" id="PF05193"/>
    </source>
</evidence>